<evidence type="ECO:0000256" key="2">
    <source>
        <dbReference type="ARBA" id="ARBA00023125"/>
    </source>
</evidence>
<keyword evidence="2" id="KW-0238">DNA-binding</keyword>
<dbReference type="InterPro" id="IPR053142">
    <property type="entry name" value="PchR_regulatory_protein"/>
</dbReference>
<dbReference type="RefSeq" id="WP_219292795.1">
    <property type="nucleotide sequence ID" value="NZ_RPHB01000008.1"/>
</dbReference>
<dbReference type="EMBL" id="RPHB01000008">
    <property type="protein sequence ID" value="MBW3469581.1"/>
    <property type="molecule type" value="Genomic_DNA"/>
</dbReference>
<dbReference type="PROSITE" id="PS01124">
    <property type="entry name" value="HTH_ARAC_FAMILY_2"/>
    <property type="match status" value="1"/>
</dbReference>
<comment type="caution">
    <text evidence="5">The sequence shown here is derived from an EMBL/GenBank/DDBJ whole genome shotgun (WGS) entry which is preliminary data.</text>
</comment>
<evidence type="ECO:0000313" key="5">
    <source>
        <dbReference type="EMBL" id="MBW3469581.1"/>
    </source>
</evidence>
<protein>
    <submittedName>
        <fullName evidence="5">AraC family transcriptional regulator</fullName>
    </submittedName>
</protein>
<reference evidence="5 6" key="1">
    <citation type="journal article" date="2020" name="Syst. Appl. Microbiol.">
        <title>Arthrospiribacter ruber gen. nov., sp. nov., a novel bacterium isolated from Arthrospira cultures.</title>
        <authorList>
            <person name="Waleron M."/>
            <person name="Misztak A."/>
            <person name="Waleron M.M."/>
            <person name="Furmaniak M."/>
            <person name="Mrozik A."/>
            <person name="Waleron K."/>
        </authorList>
    </citation>
    <scope>NUCLEOTIDE SEQUENCE [LARGE SCALE GENOMIC DNA]</scope>
    <source>
        <strain evidence="5 6">DPMB0001</strain>
    </source>
</reference>
<dbReference type="SMART" id="SM00342">
    <property type="entry name" value="HTH_ARAC"/>
    <property type="match status" value="1"/>
</dbReference>
<dbReference type="Proteomes" id="UP000727490">
    <property type="component" value="Unassembled WGS sequence"/>
</dbReference>
<dbReference type="PANTHER" id="PTHR47893">
    <property type="entry name" value="REGULATORY PROTEIN PCHR"/>
    <property type="match status" value="1"/>
</dbReference>
<dbReference type="InterPro" id="IPR018062">
    <property type="entry name" value="HTH_AraC-typ_CS"/>
</dbReference>
<keyword evidence="3" id="KW-0804">Transcription</keyword>
<dbReference type="GO" id="GO:0003700">
    <property type="term" value="F:DNA-binding transcription factor activity"/>
    <property type="evidence" value="ECO:0007669"/>
    <property type="project" value="InterPro"/>
</dbReference>
<sequence>MTVKGKSGVKLFSRLLDQEEGIFQQLGTEGVSHPKVILRNLEFPGIQGAEYLSDAIYYCHAKMIPDHRPYAIHVLSQKNYIQLSFCLAGHLNYFNNKTGKLIYSLSSGMANMIFYGDQEIRVEYEGEEVFETLVVNIHIDYIQKHFSKIFLGLGTLLRDISGNEPRLISEKGILVSPELRQLLLHFVSKKYAGCFLAHYVEIKIKEAFILLMDSLEEKDSYPTTAQFLKPEDIEKMELAKSILLENFSNPPGLKELALLVGTNEFNLKKHFKLHFGKTAYNYLHEFKMEKARELLASSKKPIADIAEYFGYSHATHFSSAFKKCFGMLPKAYRESNSF</sequence>
<evidence type="ECO:0000256" key="1">
    <source>
        <dbReference type="ARBA" id="ARBA00023015"/>
    </source>
</evidence>
<dbReference type="Pfam" id="PF12833">
    <property type="entry name" value="HTH_18"/>
    <property type="match status" value="1"/>
</dbReference>
<dbReference type="PROSITE" id="PS00041">
    <property type="entry name" value="HTH_ARAC_FAMILY_1"/>
    <property type="match status" value="1"/>
</dbReference>
<accession>A0A951MHX0</accession>
<dbReference type="GO" id="GO:0043565">
    <property type="term" value="F:sequence-specific DNA binding"/>
    <property type="evidence" value="ECO:0007669"/>
    <property type="project" value="InterPro"/>
</dbReference>
<name>A0A951MHX0_9BACT</name>
<organism evidence="5 6">
    <name type="scientific">Arthrospiribacter ruber</name>
    <dbReference type="NCBI Taxonomy" id="2487934"/>
    <lineage>
        <taxon>Bacteria</taxon>
        <taxon>Pseudomonadati</taxon>
        <taxon>Bacteroidota</taxon>
        <taxon>Cytophagia</taxon>
        <taxon>Cytophagales</taxon>
        <taxon>Cyclobacteriaceae</taxon>
        <taxon>Arthrospiribacter</taxon>
    </lineage>
</organism>
<keyword evidence="1" id="KW-0805">Transcription regulation</keyword>
<dbReference type="AlphaFoldDB" id="A0A951MHX0"/>
<proteinExistence type="predicted"/>
<keyword evidence="6" id="KW-1185">Reference proteome</keyword>
<feature type="domain" description="HTH araC/xylS-type" evidence="4">
    <location>
        <begin position="237"/>
        <end position="335"/>
    </location>
</feature>
<evidence type="ECO:0000313" key="6">
    <source>
        <dbReference type="Proteomes" id="UP000727490"/>
    </source>
</evidence>
<dbReference type="InterPro" id="IPR018060">
    <property type="entry name" value="HTH_AraC"/>
</dbReference>
<dbReference type="PANTHER" id="PTHR47893:SF1">
    <property type="entry name" value="REGULATORY PROTEIN PCHR"/>
    <property type="match status" value="1"/>
</dbReference>
<evidence type="ECO:0000256" key="3">
    <source>
        <dbReference type="ARBA" id="ARBA00023163"/>
    </source>
</evidence>
<evidence type="ECO:0000259" key="4">
    <source>
        <dbReference type="PROSITE" id="PS01124"/>
    </source>
</evidence>
<gene>
    <name evidence="5" type="ORF">EGN73_17420</name>
</gene>